<protein>
    <recommendedName>
        <fullName evidence="1">Transposase IS110-like N-terminal domain-containing protein</fullName>
    </recommendedName>
</protein>
<dbReference type="InterPro" id="IPR002525">
    <property type="entry name" value="Transp_IS110-like_N"/>
</dbReference>
<feature type="domain" description="Transposase IS110-like N-terminal" evidence="1">
    <location>
        <begin position="1"/>
        <end position="88"/>
    </location>
</feature>
<sequence length="106" mass="12451">MNDNGDIIIQRNMENNMETVNKFLSDYKNHDIVIESSTSGKYLCKELLKLNYKIHLINPSKVPEIYNNYKKTDREDSFQLADVFRNGRNEGNIYSIRGNREYQVIG</sequence>
<dbReference type="GO" id="GO:0003677">
    <property type="term" value="F:DNA binding"/>
    <property type="evidence" value="ECO:0007669"/>
    <property type="project" value="InterPro"/>
</dbReference>
<name>A0A0Q0XJR5_9ARCH</name>
<dbReference type="GO" id="GO:0006313">
    <property type="term" value="P:DNA transposition"/>
    <property type="evidence" value="ECO:0007669"/>
    <property type="project" value="InterPro"/>
</dbReference>
<reference evidence="2 3" key="1">
    <citation type="submission" date="2015-09" db="EMBL/GenBank/DDBJ databases">
        <title>Heavy metals and arsenic resistance mechanisms in polyextremophilic archaea of the family Ferroplasmaceae.</title>
        <authorList>
            <person name="Bulaev A.G."/>
            <person name="Kanygina A.V."/>
        </authorList>
    </citation>
    <scope>NUCLEOTIDE SEQUENCE [LARGE SCALE GENOMIC DNA]</scope>
    <source>
        <strain evidence="2 3">BH2</strain>
    </source>
</reference>
<dbReference type="InParanoid" id="A0A0Q0XJR5"/>
<evidence type="ECO:0000313" key="2">
    <source>
        <dbReference type="EMBL" id="KQB35199.1"/>
    </source>
</evidence>
<dbReference type="EMBL" id="LKBH01000179">
    <property type="protein sequence ID" value="KQB35199.1"/>
    <property type="molecule type" value="Genomic_DNA"/>
</dbReference>
<keyword evidence="3" id="KW-1185">Reference proteome</keyword>
<organism evidence="2 3">
    <name type="scientific">Acidiplasma cupricumulans</name>
    <dbReference type="NCBI Taxonomy" id="312540"/>
    <lineage>
        <taxon>Archaea</taxon>
        <taxon>Methanobacteriati</taxon>
        <taxon>Thermoplasmatota</taxon>
        <taxon>Thermoplasmata</taxon>
        <taxon>Thermoplasmatales</taxon>
        <taxon>Ferroplasmaceae</taxon>
        <taxon>Acidiplasma</taxon>
    </lineage>
</organism>
<gene>
    <name evidence="2" type="ORF">AOG55_00560</name>
</gene>
<comment type="caution">
    <text evidence="2">The sequence shown here is derived from an EMBL/GenBank/DDBJ whole genome shotgun (WGS) entry which is preliminary data.</text>
</comment>
<evidence type="ECO:0000313" key="3">
    <source>
        <dbReference type="Proteomes" id="UP000050301"/>
    </source>
</evidence>
<accession>A0A0Q0XJR5</accession>
<evidence type="ECO:0000259" key="1">
    <source>
        <dbReference type="Pfam" id="PF01548"/>
    </source>
</evidence>
<dbReference type="GO" id="GO:0004803">
    <property type="term" value="F:transposase activity"/>
    <property type="evidence" value="ECO:0007669"/>
    <property type="project" value="InterPro"/>
</dbReference>
<dbReference type="Pfam" id="PF01548">
    <property type="entry name" value="DEDD_Tnp_IS110"/>
    <property type="match status" value="1"/>
</dbReference>
<dbReference type="Proteomes" id="UP000050301">
    <property type="component" value="Unassembled WGS sequence"/>
</dbReference>
<dbReference type="AlphaFoldDB" id="A0A0Q0XJR5"/>
<proteinExistence type="predicted"/>